<proteinExistence type="predicted"/>
<sequence length="279" mass="32242">MPQLCIQSYIILKSLAKNNFVMDSFSFDLLWNAYEEGAEDIPLVQLLSVLLSLCSITMGFVVFAFEEATLLYQFVLFIFSLICAGLRVTMVVFVATYEHAKYTWWIPPFLGFLTSFMMWIVRRYCPCVPSFCAIIEPKVKHRTDLELNYREIAPRTGPPQKIVTPKNQEPVQQTSLGALNILVWFSNLAFNWYNITGLLINLSFLGCYALYEFQYDYNEDDFRRNSIALIISFSMTIANIIMIVFYGFCSCLKCCFGACCFKSCCFCKGCYVEETDWLY</sequence>
<keyword evidence="3" id="KW-1185">Reference proteome</keyword>
<protein>
    <submittedName>
        <fullName evidence="2">Uncharacterized protein</fullName>
    </submittedName>
</protein>
<name>A0AAV2PHI3_MEGNR</name>
<dbReference type="AlphaFoldDB" id="A0AAV2PHI3"/>
<dbReference type="EMBL" id="CAXKWB010000044">
    <property type="protein sequence ID" value="CAL4058788.1"/>
    <property type="molecule type" value="Genomic_DNA"/>
</dbReference>
<comment type="caution">
    <text evidence="2">The sequence shown here is derived from an EMBL/GenBank/DDBJ whole genome shotgun (WGS) entry which is preliminary data.</text>
</comment>
<evidence type="ECO:0000313" key="3">
    <source>
        <dbReference type="Proteomes" id="UP001497623"/>
    </source>
</evidence>
<keyword evidence="1" id="KW-0472">Membrane</keyword>
<organism evidence="2 3">
    <name type="scientific">Meganyctiphanes norvegica</name>
    <name type="common">Northern krill</name>
    <name type="synonym">Thysanopoda norvegica</name>
    <dbReference type="NCBI Taxonomy" id="48144"/>
    <lineage>
        <taxon>Eukaryota</taxon>
        <taxon>Metazoa</taxon>
        <taxon>Ecdysozoa</taxon>
        <taxon>Arthropoda</taxon>
        <taxon>Crustacea</taxon>
        <taxon>Multicrustacea</taxon>
        <taxon>Malacostraca</taxon>
        <taxon>Eumalacostraca</taxon>
        <taxon>Eucarida</taxon>
        <taxon>Euphausiacea</taxon>
        <taxon>Euphausiidae</taxon>
        <taxon>Meganyctiphanes</taxon>
    </lineage>
</organism>
<accession>A0AAV2PHI3</accession>
<keyword evidence="1" id="KW-0812">Transmembrane</keyword>
<feature type="transmembrane region" description="Helical" evidence="1">
    <location>
        <begin position="71"/>
        <end position="95"/>
    </location>
</feature>
<feature type="transmembrane region" description="Helical" evidence="1">
    <location>
        <begin position="227"/>
        <end position="248"/>
    </location>
</feature>
<feature type="transmembrane region" description="Helical" evidence="1">
    <location>
        <begin position="192"/>
        <end position="211"/>
    </location>
</feature>
<dbReference type="Proteomes" id="UP001497623">
    <property type="component" value="Unassembled WGS sequence"/>
</dbReference>
<feature type="transmembrane region" description="Helical" evidence="1">
    <location>
        <begin position="102"/>
        <end position="121"/>
    </location>
</feature>
<feature type="transmembrane region" description="Helical" evidence="1">
    <location>
        <begin position="43"/>
        <end position="65"/>
    </location>
</feature>
<evidence type="ECO:0000313" key="2">
    <source>
        <dbReference type="EMBL" id="CAL4058788.1"/>
    </source>
</evidence>
<reference evidence="2 3" key="1">
    <citation type="submission" date="2024-05" db="EMBL/GenBank/DDBJ databases">
        <authorList>
            <person name="Wallberg A."/>
        </authorList>
    </citation>
    <scope>NUCLEOTIDE SEQUENCE [LARGE SCALE GENOMIC DNA]</scope>
</reference>
<keyword evidence="1" id="KW-1133">Transmembrane helix</keyword>
<gene>
    <name evidence="2" type="ORF">MNOR_LOCUS232</name>
</gene>
<evidence type="ECO:0000256" key="1">
    <source>
        <dbReference type="SAM" id="Phobius"/>
    </source>
</evidence>